<dbReference type="AlphaFoldDB" id="A0A1K1S1R5"/>
<dbReference type="EMBL" id="FPIZ01000016">
    <property type="protein sequence ID" value="SFW78028.1"/>
    <property type="molecule type" value="Genomic_DNA"/>
</dbReference>
<organism evidence="1 3">
    <name type="scientific">Chitinophaga sancti</name>
    <dbReference type="NCBI Taxonomy" id="1004"/>
    <lineage>
        <taxon>Bacteria</taxon>
        <taxon>Pseudomonadati</taxon>
        <taxon>Bacteroidota</taxon>
        <taxon>Chitinophagia</taxon>
        <taxon>Chitinophagales</taxon>
        <taxon>Chitinophagaceae</taxon>
        <taxon>Chitinophaga</taxon>
    </lineage>
</organism>
<reference evidence="1 3" key="1">
    <citation type="submission" date="2016-11" db="EMBL/GenBank/DDBJ databases">
        <authorList>
            <person name="Jaros S."/>
            <person name="Januszkiewicz K."/>
            <person name="Wedrychowicz H."/>
        </authorList>
    </citation>
    <scope>NUCLEOTIDE SEQUENCE [LARGE SCALE GENOMIC DNA]</scope>
    <source>
        <strain evidence="1 3">DSM 784</strain>
    </source>
</reference>
<accession>A0A1K1S1R5</accession>
<dbReference type="EMBL" id="CP140154">
    <property type="protein sequence ID" value="WQG88130.1"/>
    <property type="molecule type" value="Genomic_DNA"/>
</dbReference>
<reference evidence="2 4" key="2">
    <citation type="submission" date="2023-11" db="EMBL/GenBank/DDBJ databases">
        <title>MicrobeMod: A computational toolkit for identifying prokaryotic methylation and restriction-modification with nanopore sequencing.</title>
        <authorList>
            <person name="Crits-Christoph A."/>
            <person name="Kang S.C."/>
            <person name="Lee H."/>
            <person name="Ostrov N."/>
        </authorList>
    </citation>
    <scope>NUCLEOTIDE SEQUENCE [LARGE SCALE GENOMIC DNA]</scope>
    <source>
        <strain evidence="2 4">ATCC 23090</strain>
    </source>
</reference>
<evidence type="ECO:0008006" key="5">
    <source>
        <dbReference type="Google" id="ProtNLM"/>
    </source>
</evidence>
<dbReference type="SUPFAM" id="SSF56784">
    <property type="entry name" value="HAD-like"/>
    <property type="match status" value="1"/>
</dbReference>
<sequence length="145" mass="17087">MIISFDLDDTLIPGTKQFATLERSFLQKLWKVEKLRMGTIELMKACQAKGHKVYVYTTSYRPPRRIWWMFYLYGIKLDKVINQQVHNQFVRMPTKPSKYPPAFNIDLHIDDSKGVEMEGQQYNFKTIIVREDNPNWAEEILAAIG</sequence>
<protein>
    <recommendedName>
        <fullName evidence="5">HAD superfamily, subfamily IIIB (Acid phosphatase)</fullName>
    </recommendedName>
</protein>
<dbReference type="STRING" id="1004.SAMN05661012_04562"/>
<name>A0A1K1S1R5_9BACT</name>
<dbReference type="RefSeq" id="WP_072363536.1">
    <property type="nucleotide sequence ID" value="NZ_CBHWAX010000087.1"/>
</dbReference>
<evidence type="ECO:0000313" key="4">
    <source>
        <dbReference type="Proteomes" id="UP001326715"/>
    </source>
</evidence>
<dbReference type="InterPro" id="IPR036412">
    <property type="entry name" value="HAD-like_sf"/>
</dbReference>
<gene>
    <name evidence="1" type="ORF">SAMN05661012_04562</name>
    <name evidence="2" type="ORF">SR876_24700</name>
</gene>
<dbReference type="Proteomes" id="UP000183788">
    <property type="component" value="Unassembled WGS sequence"/>
</dbReference>
<dbReference type="Gene3D" id="3.40.50.1000">
    <property type="entry name" value="HAD superfamily/HAD-like"/>
    <property type="match status" value="1"/>
</dbReference>
<keyword evidence="4" id="KW-1185">Reference proteome</keyword>
<evidence type="ECO:0000313" key="1">
    <source>
        <dbReference type="EMBL" id="SFW78028.1"/>
    </source>
</evidence>
<evidence type="ECO:0000313" key="2">
    <source>
        <dbReference type="EMBL" id="WQG88130.1"/>
    </source>
</evidence>
<evidence type="ECO:0000313" key="3">
    <source>
        <dbReference type="Proteomes" id="UP000183788"/>
    </source>
</evidence>
<proteinExistence type="predicted"/>
<dbReference type="InterPro" id="IPR023214">
    <property type="entry name" value="HAD_sf"/>
</dbReference>
<dbReference type="OrthoDB" id="5431593at2"/>
<dbReference type="Proteomes" id="UP001326715">
    <property type="component" value="Chromosome"/>
</dbReference>